<evidence type="ECO:0008006" key="3">
    <source>
        <dbReference type="Google" id="ProtNLM"/>
    </source>
</evidence>
<name>A0A841AE00_9MICO</name>
<gene>
    <name evidence="1" type="ORF">HD599_000273</name>
</gene>
<accession>A0A841AE00</accession>
<dbReference type="AlphaFoldDB" id="A0A841AE00"/>
<organism evidence="1 2">
    <name type="scientific">Conyzicola lurida</name>
    <dbReference type="NCBI Taxonomy" id="1172621"/>
    <lineage>
        <taxon>Bacteria</taxon>
        <taxon>Bacillati</taxon>
        <taxon>Actinomycetota</taxon>
        <taxon>Actinomycetes</taxon>
        <taxon>Micrococcales</taxon>
        <taxon>Microbacteriaceae</taxon>
        <taxon>Conyzicola</taxon>
    </lineage>
</organism>
<dbReference type="EMBL" id="JACHMJ010000001">
    <property type="protein sequence ID" value="MBB5841950.1"/>
    <property type="molecule type" value="Genomic_DNA"/>
</dbReference>
<proteinExistence type="predicted"/>
<evidence type="ECO:0000313" key="2">
    <source>
        <dbReference type="Proteomes" id="UP000536685"/>
    </source>
</evidence>
<dbReference type="Proteomes" id="UP000536685">
    <property type="component" value="Unassembled WGS sequence"/>
</dbReference>
<sequence length="134" mass="14876">MISMQLARALRDSGLVWHPRRGDNFRIDRIEADDEVYTLSDMTVEAHEFSSGTVLGFNGTTEWALDSVALDDALWFPREDQLRDILGPAFRTLRHETAFTVTAVIDGESKEFEADDAADAYARALLALLDAVAG</sequence>
<reference evidence="1 2" key="1">
    <citation type="submission" date="2020-08" db="EMBL/GenBank/DDBJ databases">
        <title>Sequencing the genomes of 1000 actinobacteria strains.</title>
        <authorList>
            <person name="Klenk H.-P."/>
        </authorList>
    </citation>
    <scope>NUCLEOTIDE SEQUENCE [LARGE SCALE GENOMIC DNA]</scope>
    <source>
        <strain evidence="1 2">DSM 105784</strain>
    </source>
</reference>
<comment type="caution">
    <text evidence="1">The sequence shown here is derived from an EMBL/GenBank/DDBJ whole genome shotgun (WGS) entry which is preliminary data.</text>
</comment>
<evidence type="ECO:0000313" key="1">
    <source>
        <dbReference type="EMBL" id="MBB5841950.1"/>
    </source>
</evidence>
<protein>
    <recommendedName>
        <fullName evidence="3">Pilus assembly protein CpaE</fullName>
    </recommendedName>
</protein>
<keyword evidence="2" id="KW-1185">Reference proteome</keyword>